<dbReference type="InterPro" id="IPR051838">
    <property type="entry name" value="ARTD_PARP"/>
</dbReference>
<dbReference type="InterPro" id="IPR012317">
    <property type="entry name" value="Poly(ADP-ribose)pol_cat_dom"/>
</dbReference>
<evidence type="ECO:0000256" key="5">
    <source>
        <dbReference type="ARBA" id="ARBA00024347"/>
    </source>
</evidence>
<keyword evidence="6" id="KW-1133">Transmembrane helix</keyword>
<dbReference type="GO" id="GO:0016779">
    <property type="term" value="F:nucleotidyltransferase activity"/>
    <property type="evidence" value="ECO:0007669"/>
    <property type="project" value="UniProtKB-KW"/>
</dbReference>
<organism evidence="11">
    <name type="scientific">Thrips palmi</name>
    <name type="common">Melon thrips</name>
    <dbReference type="NCBI Taxonomy" id="161013"/>
    <lineage>
        <taxon>Eukaryota</taxon>
        <taxon>Metazoa</taxon>
        <taxon>Ecdysozoa</taxon>
        <taxon>Arthropoda</taxon>
        <taxon>Hexapoda</taxon>
        <taxon>Insecta</taxon>
        <taxon>Pterygota</taxon>
        <taxon>Neoptera</taxon>
        <taxon>Paraneoptera</taxon>
        <taxon>Thysanoptera</taxon>
        <taxon>Terebrantia</taxon>
        <taxon>Thripoidea</taxon>
        <taxon>Thripidae</taxon>
        <taxon>Thrips</taxon>
    </lineage>
</organism>
<name>A0A6P8YVY3_THRPL</name>
<evidence type="ECO:0000256" key="6">
    <source>
        <dbReference type="SAM" id="Phobius"/>
    </source>
</evidence>
<protein>
    <submittedName>
        <fullName evidence="10 11">Protein mono-ADP-ribosyltransferase PARP16</fullName>
    </submittedName>
</protein>
<keyword evidence="3" id="KW-0548">Nucleotidyltransferase</keyword>
<dbReference type="RefSeq" id="XP_034244267.1">
    <property type="nucleotide sequence ID" value="XM_034388376.1"/>
</dbReference>
<dbReference type="KEGG" id="tpal:117646965"/>
<keyword evidence="4" id="KW-0520">NAD</keyword>
<dbReference type="SUPFAM" id="SSF56399">
    <property type="entry name" value="ADP-ribosylation"/>
    <property type="match status" value="1"/>
</dbReference>
<feature type="domain" description="PARP16 N-terminal" evidence="8">
    <location>
        <begin position="20"/>
        <end position="105"/>
    </location>
</feature>
<dbReference type="Pfam" id="PF18084">
    <property type="entry name" value="ARTD15_N"/>
    <property type="match status" value="1"/>
</dbReference>
<comment type="similarity">
    <text evidence="5">Belongs to the ARTD/PARP family.</text>
</comment>
<evidence type="ECO:0000259" key="7">
    <source>
        <dbReference type="Pfam" id="PF00644"/>
    </source>
</evidence>
<keyword evidence="2" id="KW-0808">Transferase</keyword>
<reference evidence="10 11" key="1">
    <citation type="submission" date="2025-04" db="UniProtKB">
        <authorList>
            <consortium name="RefSeq"/>
        </authorList>
    </citation>
    <scope>IDENTIFICATION</scope>
    <source>
        <tissue evidence="10 11">Total insect</tissue>
    </source>
</reference>
<evidence type="ECO:0000259" key="8">
    <source>
        <dbReference type="Pfam" id="PF18084"/>
    </source>
</evidence>
<keyword evidence="9" id="KW-1185">Reference proteome</keyword>
<dbReference type="PANTHER" id="PTHR21328">
    <property type="entry name" value="POLY ADP-RIBOSE POLYMERASE FAMILY, MEMBER PARP"/>
    <property type="match status" value="1"/>
</dbReference>
<dbReference type="GeneID" id="117646965"/>
<feature type="domain" description="PARP catalytic" evidence="7">
    <location>
        <begin position="136"/>
        <end position="234"/>
    </location>
</feature>
<dbReference type="OrthoDB" id="19501at2759"/>
<evidence type="ECO:0000256" key="3">
    <source>
        <dbReference type="ARBA" id="ARBA00022695"/>
    </source>
</evidence>
<keyword evidence="1" id="KW-0328">Glycosyltransferase</keyword>
<evidence type="ECO:0000313" key="9">
    <source>
        <dbReference type="Proteomes" id="UP000515158"/>
    </source>
</evidence>
<dbReference type="GO" id="GO:0003950">
    <property type="term" value="F:NAD+ poly-ADP-ribosyltransferase activity"/>
    <property type="evidence" value="ECO:0007669"/>
    <property type="project" value="InterPro"/>
</dbReference>
<keyword evidence="6" id="KW-0812">Transmembrane</keyword>
<accession>A0A6P8YVY3</accession>
<dbReference type="AlphaFoldDB" id="A0A6P8YVY3"/>
<gene>
    <name evidence="10 11" type="primary">LOC117646965</name>
</gene>
<dbReference type="Pfam" id="PF00644">
    <property type="entry name" value="PARP"/>
    <property type="match status" value="1"/>
</dbReference>
<dbReference type="InterPro" id="IPR041400">
    <property type="entry name" value="PARP16_N"/>
</dbReference>
<dbReference type="CTD" id="54956"/>
<evidence type="ECO:0000313" key="11">
    <source>
        <dbReference type="RefSeq" id="XP_034244268.1"/>
    </source>
</evidence>
<evidence type="ECO:0000256" key="1">
    <source>
        <dbReference type="ARBA" id="ARBA00022676"/>
    </source>
</evidence>
<evidence type="ECO:0000256" key="2">
    <source>
        <dbReference type="ARBA" id="ARBA00022679"/>
    </source>
</evidence>
<dbReference type="RefSeq" id="XP_034244268.1">
    <property type="nucleotide sequence ID" value="XM_034388377.1"/>
</dbReference>
<evidence type="ECO:0000313" key="10">
    <source>
        <dbReference type="RefSeq" id="XP_034244267.1"/>
    </source>
</evidence>
<feature type="transmembrane region" description="Helical" evidence="6">
    <location>
        <begin position="307"/>
        <end position="330"/>
    </location>
</feature>
<dbReference type="Gene3D" id="3.90.228.10">
    <property type="match status" value="1"/>
</dbReference>
<sequence length="342" mass="38802">MDGDSLPTVSLQEKRQALCKCIRSDMHAADVRWSLFVAAAQSYKYDTILRPFPPHFVCGDVKEIDRLRDVMTQMVAFPTLLSLLENPTVDSRNRESLIELLYWALIIQDDPGFRTLSKEEIDEVISKAPGGKVTRPHFIFAVDHKSTNEKNKRFLELSKGHKTFWGYHGSRLENFYSILCHGLLSTLSKRDIYGTGSYLASDYNTALLYSQSGSGWGGSLIGSGLSCMVLCEIVEHPDVIYEKQDAVTSKAAEDSQFGPVPQKYILVKNSDLVKIRYLMVDGRNPHPMTCRKNADDSMMGWFSKHKLLTLMLGYVLLLSAVGISNSPTVMRYYRMLLRRWNH</sequence>
<evidence type="ECO:0000256" key="4">
    <source>
        <dbReference type="ARBA" id="ARBA00023027"/>
    </source>
</evidence>
<dbReference type="Proteomes" id="UP000515158">
    <property type="component" value="Unplaced"/>
</dbReference>
<proteinExistence type="inferred from homology"/>
<keyword evidence="6" id="KW-0472">Membrane</keyword>